<gene>
    <name evidence="3" type="ORF">Q5H91_09100</name>
</gene>
<dbReference type="InterPro" id="IPR018391">
    <property type="entry name" value="PQQ_b-propeller_rpt"/>
</dbReference>
<reference evidence="3 4" key="1">
    <citation type="submission" date="2023-07" db="EMBL/GenBank/DDBJ databases">
        <authorList>
            <person name="Kim M.K."/>
        </authorList>
    </citation>
    <scope>NUCLEOTIDE SEQUENCE [LARGE SCALE GENOMIC DNA]</scope>
    <source>
        <strain evidence="3 4">KR1UV-12</strain>
    </source>
</reference>
<feature type="domain" description="Pyrrolo-quinoline quinone repeat" evidence="2">
    <location>
        <begin position="217"/>
        <end position="456"/>
    </location>
</feature>
<comment type="caution">
    <text evidence="3">The sequence shown here is derived from an EMBL/GenBank/DDBJ whole genome shotgun (WGS) entry which is preliminary data.</text>
</comment>
<dbReference type="RefSeq" id="WP_305173073.1">
    <property type="nucleotide sequence ID" value="NZ_JAUUDS010000003.1"/>
</dbReference>
<name>A0ABT9EK70_9SPHN</name>
<protein>
    <submittedName>
        <fullName evidence="3">PQQ-binding-like beta-propeller repeat protein</fullName>
    </submittedName>
</protein>
<sequence length="539" mass="57053">MTTTRSRAAALCLGLALASCGSDGGGSSGGGVAVVPAPSPSPTVAASSLSVSLTPMQSNLRGYDDNSDVALTIEATRAGTTTDAVIPDVQYDRTKLSIPDGIEAGSDGRYTIRAHTARGLALGRYSGELTFRLCRDAGCASVYPGTTQTASYTLDVSMREWSMFQRNPAHTGYVHASFSPAAFRRAWEWAPAAYRLSPASSHDGMAMVTAYNRDGTTSVHALDIATGAQRWGYNLGQVHFASGPAIGNGRVFLTTMTVSSDENRIVTLDAATGEFRSPVMLFSAQWSFFLPPTPFDTSLYMSAGYQGNTVYGFDIAAQTQWSVAGEGAGIWDGETPAVDDRYAYYYAGKAMVLIDRRTGQVKEAMADPFFQGSGSSYYGAPILAPSSGLVLAYAGTRGSASSSPLAAWAPGSGLRWRSADAYVTTPAVTNGMIYLARNQPSRLDALREASGAPVWSWTPPADERFIGNTIATDTLVFVSTDKAVYAIAIDDPAHPVAWSAPTPGAMAITADGTLLVTQEMPLEYSSSTMPQKLVAYRLR</sequence>
<dbReference type="Pfam" id="PF13360">
    <property type="entry name" value="PQQ_2"/>
    <property type="match status" value="1"/>
</dbReference>
<organism evidence="3 4">
    <name type="scientific">Sphingomonas aurea</name>
    <dbReference type="NCBI Taxonomy" id="3063994"/>
    <lineage>
        <taxon>Bacteria</taxon>
        <taxon>Pseudomonadati</taxon>
        <taxon>Pseudomonadota</taxon>
        <taxon>Alphaproteobacteria</taxon>
        <taxon>Sphingomonadales</taxon>
        <taxon>Sphingomonadaceae</taxon>
        <taxon>Sphingomonas</taxon>
    </lineage>
</organism>
<dbReference type="InterPro" id="IPR011047">
    <property type="entry name" value="Quinoprotein_ADH-like_sf"/>
</dbReference>
<feature type="chain" id="PRO_5045410478" evidence="1">
    <location>
        <begin position="25"/>
        <end position="539"/>
    </location>
</feature>
<feature type="signal peptide" evidence="1">
    <location>
        <begin position="1"/>
        <end position="24"/>
    </location>
</feature>
<evidence type="ECO:0000313" key="3">
    <source>
        <dbReference type="EMBL" id="MDP1027369.1"/>
    </source>
</evidence>
<dbReference type="PROSITE" id="PS51257">
    <property type="entry name" value="PROKAR_LIPOPROTEIN"/>
    <property type="match status" value="1"/>
</dbReference>
<dbReference type="PANTHER" id="PTHR34512:SF30">
    <property type="entry name" value="OUTER MEMBRANE PROTEIN ASSEMBLY FACTOR BAMB"/>
    <property type="match status" value="1"/>
</dbReference>
<dbReference type="SUPFAM" id="SSF50998">
    <property type="entry name" value="Quinoprotein alcohol dehydrogenase-like"/>
    <property type="match status" value="2"/>
</dbReference>
<evidence type="ECO:0000256" key="1">
    <source>
        <dbReference type="SAM" id="SignalP"/>
    </source>
</evidence>
<evidence type="ECO:0000313" key="4">
    <source>
        <dbReference type="Proteomes" id="UP001230685"/>
    </source>
</evidence>
<dbReference type="InterPro" id="IPR015943">
    <property type="entry name" value="WD40/YVTN_repeat-like_dom_sf"/>
</dbReference>
<dbReference type="Gene3D" id="2.130.10.10">
    <property type="entry name" value="YVTN repeat-like/Quinoprotein amine dehydrogenase"/>
    <property type="match status" value="1"/>
</dbReference>
<dbReference type="SMART" id="SM00564">
    <property type="entry name" value="PQQ"/>
    <property type="match status" value="3"/>
</dbReference>
<proteinExistence type="predicted"/>
<keyword evidence="4" id="KW-1185">Reference proteome</keyword>
<dbReference type="InterPro" id="IPR002372">
    <property type="entry name" value="PQQ_rpt_dom"/>
</dbReference>
<keyword evidence="1" id="KW-0732">Signal</keyword>
<evidence type="ECO:0000259" key="2">
    <source>
        <dbReference type="Pfam" id="PF13360"/>
    </source>
</evidence>
<dbReference type="Proteomes" id="UP001230685">
    <property type="component" value="Unassembled WGS sequence"/>
</dbReference>
<dbReference type="EMBL" id="JAUUDS010000003">
    <property type="protein sequence ID" value="MDP1027369.1"/>
    <property type="molecule type" value="Genomic_DNA"/>
</dbReference>
<accession>A0ABT9EK70</accession>
<dbReference type="PANTHER" id="PTHR34512">
    <property type="entry name" value="CELL SURFACE PROTEIN"/>
    <property type="match status" value="1"/>
</dbReference>